<evidence type="ECO:0000313" key="2">
    <source>
        <dbReference type="Proteomes" id="UP000017559"/>
    </source>
</evidence>
<comment type="caution">
    <text evidence="1">The sequence shown here is derived from an EMBL/GenBank/DDBJ whole genome shotgun (WGS) entry which is preliminary data.</text>
</comment>
<accession>V2Y221</accession>
<dbReference type="KEGG" id="mrr:Moror_9926"/>
<dbReference type="AlphaFoldDB" id="V2Y221"/>
<feature type="non-terminal residue" evidence="1">
    <location>
        <position position="1"/>
    </location>
</feature>
<name>V2Y221_MONRO</name>
<dbReference type="Proteomes" id="UP000017559">
    <property type="component" value="Unassembled WGS sequence"/>
</dbReference>
<evidence type="ECO:0000313" key="1">
    <source>
        <dbReference type="EMBL" id="ESK85674.1"/>
    </source>
</evidence>
<sequence>LLICAEHSFWLLSSSSSSSFVEAFQKSWELLTGDHHKKTNLQSGLERLLNDAGKDGKIGKNDFTQIVLDNCL</sequence>
<dbReference type="EMBL" id="AWSO01001038">
    <property type="protein sequence ID" value="ESK85674.1"/>
    <property type="molecule type" value="Genomic_DNA"/>
</dbReference>
<gene>
    <name evidence="1" type="ORF">Moror_9926</name>
</gene>
<evidence type="ECO:0008006" key="3">
    <source>
        <dbReference type="Google" id="ProtNLM"/>
    </source>
</evidence>
<reference evidence="1 2" key="1">
    <citation type="journal article" date="2014" name="BMC Genomics">
        <title>Genome and secretome analysis of the hemibiotrophic fungal pathogen, Moniliophthora roreri, which causes frosty pod rot disease of cacao: mechanisms of the biotrophic and necrotrophic phases.</title>
        <authorList>
            <person name="Meinhardt L.W."/>
            <person name="Costa G.G.L."/>
            <person name="Thomazella D.P.T."/>
            <person name="Teixeira P.J.P.L."/>
            <person name="Carazzolle M.F."/>
            <person name="Schuster S.C."/>
            <person name="Carlson J.E."/>
            <person name="Guiltinan M.J."/>
            <person name="Mieczkowski P."/>
            <person name="Farmer A."/>
            <person name="Ramaraj T."/>
            <person name="Crozier J."/>
            <person name="Davis R.E."/>
            <person name="Shao J."/>
            <person name="Melnick R.L."/>
            <person name="Pereira G.A.G."/>
            <person name="Bailey B.A."/>
        </authorList>
    </citation>
    <scope>NUCLEOTIDE SEQUENCE [LARGE SCALE GENOMIC DNA]</scope>
    <source>
        <strain evidence="1 2">MCA 2997</strain>
    </source>
</reference>
<proteinExistence type="predicted"/>
<protein>
    <recommendedName>
        <fullName evidence="3">EF-hand domain-containing protein</fullName>
    </recommendedName>
</protein>
<organism evidence="1 2">
    <name type="scientific">Moniliophthora roreri (strain MCA 2997)</name>
    <name type="common">Cocoa frosty pod rot fungus</name>
    <name type="synonym">Crinipellis roreri</name>
    <dbReference type="NCBI Taxonomy" id="1381753"/>
    <lineage>
        <taxon>Eukaryota</taxon>
        <taxon>Fungi</taxon>
        <taxon>Dikarya</taxon>
        <taxon>Basidiomycota</taxon>
        <taxon>Agaricomycotina</taxon>
        <taxon>Agaricomycetes</taxon>
        <taxon>Agaricomycetidae</taxon>
        <taxon>Agaricales</taxon>
        <taxon>Marasmiineae</taxon>
        <taxon>Marasmiaceae</taxon>
        <taxon>Moniliophthora</taxon>
    </lineage>
</organism>
<dbReference type="HOGENOM" id="CLU_2729192_0_0_1"/>
<feature type="non-terminal residue" evidence="1">
    <location>
        <position position="72"/>
    </location>
</feature>
<keyword evidence="2" id="KW-1185">Reference proteome</keyword>